<feature type="region of interest" description="Disordered" evidence="1">
    <location>
        <begin position="550"/>
        <end position="592"/>
    </location>
</feature>
<organism evidence="2 3">
    <name type="scientific">Tremella mesenterica</name>
    <name type="common">Jelly fungus</name>
    <dbReference type="NCBI Taxonomy" id="5217"/>
    <lineage>
        <taxon>Eukaryota</taxon>
        <taxon>Fungi</taxon>
        <taxon>Dikarya</taxon>
        <taxon>Basidiomycota</taxon>
        <taxon>Agaricomycotina</taxon>
        <taxon>Tremellomycetes</taxon>
        <taxon>Tremellales</taxon>
        <taxon>Tremellaceae</taxon>
        <taxon>Tremella</taxon>
    </lineage>
</organism>
<feature type="compositionally biased region" description="Polar residues" evidence="1">
    <location>
        <begin position="1"/>
        <end position="23"/>
    </location>
</feature>
<name>A0A4Q1BSS6_TREME</name>
<feature type="compositionally biased region" description="Polar residues" evidence="1">
    <location>
        <begin position="32"/>
        <end position="41"/>
    </location>
</feature>
<evidence type="ECO:0000313" key="3">
    <source>
        <dbReference type="Proteomes" id="UP000289152"/>
    </source>
</evidence>
<reference evidence="2 3" key="1">
    <citation type="submission" date="2016-06" db="EMBL/GenBank/DDBJ databases">
        <title>Evolution of pathogenesis and genome organization in the Tremellales.</title>
        <authorList>
            <person name="Cuomo C."/>
            <person name="Litvintseva A."/>
            <person name="Heitman J."/>
            <person name="Chen Y."/>
            <person name="Sun S."/>
            <person name="Springer D."/>
            <person name="Dromer F."/>
            <person name="Young S."/>
            <person name="Zeng Q."/>
            <person name="Chapman S."/>
            <person name="Gujja S."/>
            <person name="Saif S."/>
            <person name="Birren B."/>
        </authorList>
    </citation>
    <scope>NUCLEOTIDE SEQUENCE [LARGE SCALE GENOMIC DNA]</scope>
    <source>
        <strain evidence="2 3">ATCC 28783</strain>
    </source>
</reference>
<dbReference type="Proteomes" id="UP000289152">
    <property type="component" value="Unassembled WGS sequence"/>
</dbReference>
<feature type="region of interest" description="Disordered" evidence="1">
    <location>
        <begin position="162"/>
        <end position="198"/>
    </location>
</feature>
<dbReference type="EMBL" id="SDIL01000012">
    <property type="protein sequence ID" value="RXK41026.1"/>
    <property type="molecule type" value="Genomic_DNA"/>
</dbReference>
<feature type="compositionally biased region" description="Basic and acidic residues" evidence="1">
    <location>
        <begin position="401"/>
        <end position="417"/>
    </location>
</feature>
<feature type="compositionally biased region" description="Polar residues" evidence="1">
    <location>
        <begin position="179"/>
        <end position="190"/>
    </location>
</feature>
<evidence type="ECO:0000313" key="2">
    <source>
        <dbReference type="EMBL" id="RXK41026.1"/>
    </source>
</evidence>
<feature type="compositionally biased region" description="Pro residues" evidence="1">
    <location>
        <begin position="550"/>
        <end position="565"/>
    </location>
</feature>
<feature type="compositionally biased region" description="Pro residues" evidence="1">
    <location>
        <begin position="426"/>
        <end position="449"/>
    </location>
</feature>
<feature type="region of interest" description="Disordered" evidence="1">
    <location>
        <begin position="376"/>
        <end position="472"/>
    </location>
</feature>
<dbReference type="VEuPathDB" id="FungiDB:TREMEDRAFT_66575"/>
<dbReference type="OrthoDB" id="2575964at2759"/>
<gene>
    <name evidence="2" type="ORF">M231_01657</name>
</gene>
<feature type="region of interest" description="Disordered" evidence="1">
    <location>
        <begin position="1"/>
        <end position="48"/>
    </location>
</feature>
<dbReference type="AlphaFoldDB" id="A0A4Q1BSS6"/>
<proteinExistence type="predicted"/>
<feature type="compositionally biased region" description="Low complexity" evidence="1">
    <location>
        <begin position="450"/>
        <end position="465"/>
    </location>
</feature>
<protein>
    <submittedName>
        <fullName evidence="2">Uncharacterized protein</fullName>
    </submittedName>
</protein>
<feature type="region of interest" description="Disordered" evidence="1">
    <location>
        <begin position="221"/>
        <end position="241"/>
    </location>
</feature>
<evidence type="ECO:0000256" key="1">
    <source>
        <dbReference type="SAM" id="MobiDB-lite"/>
    </source>
</evidence>
<accession>A0A4Q1BSS6</accession>
<comment type="caution">
    <text evidence="2">The sequence shown here is derived from an EMBL/GenBank/DDBJ whole genome shotgun (WGS) entry which is preliminary data.</text>
</comment>
<keyword evidence="3" id="KW-1185">Reference proteome</keyword>
<feature type="compositionally biased region" description="Low complexity" evidence="1">
    <location>
        <begin position="376"/>
        <end position="391"/>
    </location>
</feature>
<sequence>MAPVSPNSSASIISPRLSPNRNLNPFAPLSPDQGQDAISTSNEDEDEDEGIVALGFQRPTRPLIHYNRPTLLRIALTCRAKGWQRPLTLKPLESWYGTVPNTNTGRSSALEDPAIASVGFSAGPSHRKPAGGFGEGFGFGGGIGGARQFGRGGRNVGLRREAGLDTNGLPLPPNRKEGFSSQTSRNMSQQHNERLTRGDEHKITKREDIDWRKGITRYEPIQIRDEEREPAWMDDGPSSPNDDLTFGGTNSDQFLQFVPGDDPIAAHKRAMKARLGGNIVEQPSFFNDTTQINAAPSKPKSFVASNYLRVDKDTAEDDAQPLEGNTSHQSRFQRLFAAGGNPSNTANLVPQMPLSNMNHPNYPNMNSISPVNPVNPIIPNHPNMSSISPVNPINPPNQPPRHIEPHTQTQRPDDHVSRLMGLLKPTQPPPPPPPPPGLSESPYPPPHQPEYPTYPQHQQQQQPNYPSMPRPEISDHIRSQALLHQLYSNRPDIPPTPDQLHLLSRSGVGRPMGMHMSMPPMPSPQMYNAHALREEQYPPPMFPPGYPQVPQGPPQQLPPNMPGPMVPFGYPSPSTMGPRPPPGYNPNQSQLGAAQQEMLATLFSGLRPN</sequence>
<feature type="compositionally biased region" description="Basic and acidic residues" evidence="1">
    <location>
        <begin position="222"/>
        <end position="231"/>
    </location>
</feature>
<dbReference type="InParanoid" id="A0A4Q1BSS6"/>